<evidence type="ECO:0000313" key="3">
    <source>
        <dbReference type="Proteomes" id="UP000239001"/>
    </source>
</evidence>
<name>A0A2T1M1X1_9CHRO</name>
<sequence length="219" mass="24343">MKFLLKNRIEAGQLLATKLIKYANDSDRLILALPRGGVPVAYCIAQKLNLPLDVCLVRKLGTPQRPELAMGAIGPSGVMVINESVVNSLNISDETIQKVAQREQQELERRELLYRGDHPYRGIQDQTIILVDDGAATGATLQAAIATIRKQNPKTIIVAVPIISPEALLALDPVVEELVYLFSPYPLESISYWYNNFAQTTDEEVCHLLNSFFLPFALR</sequence>
<dbReference type="Gene3D" id="3.30.1310.20">
    <property type="entry name" value="PRTase-like"/>
    <property type="match status" value="1"/>
</dbReference>
<dbReference type="GO" id="GO:0016740">
    <property type="term" value="F:transferase activity"/>
    <property type="evidence" value="ECO:0007669"/>
    <property type="project" value="UniProtKB-KW"/>
</dbReference>
<feature type="domain" description="Phosphoribosyltransferase" evidence="1">
    <location>
        <begin position="12"/>
        <end position="166"/>
    </location>
</feature>
<dbReference type="AlphaFoldDB" id="A0A2T1M1X1"/>
<dbReference type="Pfam" id="PF00156">
    <property type="entry name" value="Pribosyltran"/>
    <property type="match status" value="1"/>
</dbReference>
<accession>A0A2T1M1X1</accession>
<protein>
    <submittedName>
        <fullName evidence="2">Phosphoribosyl transferase</fullName>
    </submittedName>
</protein>
<dbReference type="RefSeq" id="WP_106455623.1">
    <property type="nucleotide sequence ID" value="NZ_PXOH01000003.1"/>
</dbReference>
<dbReference type="InterPro" id="IPR000836">
    <property type="entry name" value="PRTase_dom"/>
</dbReference>
<proteinExistence type="predicted"/>
<comment type="caution">
    <text evidence="2">The sequence shown here is derived from an EMBL/GenBank/DDBJ whole genome shotgun (WGS) entry which is preliminary data.</text>
</comment>
<reference evidence="2 3" key="2">
    <citation type="submission" date="2018-03" db="EMBL/GenBank/DDBJ databases">
        <authorList>
            <person name="Keele B.F."/>
        </authorList>
    </citation>
    <scope>NUCLEOTIDE SEQUENCE [LARGE SCALE GENOMIC DNA]</scope>
    <source>
        <strain evidence="2 3">CCALA 016</strain>
    </source>
</reference>
<reference evidence="2 3" key="1">
    <citation type="submission" date="2018-03" db="EMBL/GenBank/DDBJ databases">
        <title>The ancient ancestry and fast evolution of plastids.</title>
        <authorList>
            <person name="Moore K.R."/>
            <person name="Magnabosco C."/>
            <person name="Momper L."/>
            <person name="Gold D.A."/>
            <person name="Bosak T."/>
            <person name="Fournier G.P."/>
        </authorList>
    </citation>
    <scope>NUCLEOTIDE SEQUENCE [LARGE SCALE GENOMIC DNA]</scope>
    <source>
        <strain evidence="2 3">CCALA 016</strain>
    </source>
</reference>
<dbReference type="CDD" id="cd06223">
    <property type="entry name" value="PRTases_typeI"/>
    <property type="match status" value="1"/>
</dbReference>
<keyword evidence="2" id="KW-0808">Transferase</keyword>
<dbReference type="SUPFAM" id="SSF53271">
    <property type="entry name" value="PRTase-like"/>
    <property type="match status" value="1"/>
</dbReference>
<dbReference type="OrthoDB" id="9810066at2"/>
<dbReference type="Proteomes" id="UP000239001">
    <property type="component" value="Unassembled WGS sequence"/>
</dbReference>
<organism evidence="2 3">
    <name type="scientific">Aphanothece hegewaldii CCALA 016</name>
    <dbReference type="NCBI Taxonomy" id="2107694"/>
    <lineage>
        <taxon>Bacteria</taxon>
        <taxon>Bacillati</taxon>
        <taxon>Cyanobacteriota</taxon>
        <taxon>Cyanophyceae</taxon>
        <taxon>Oscillatoriophycideae</taxon>
        <taxon>Chroococcales</taxon>
        <taxon>Aphanothecaceae</taxon>
        <taxon>Aphanothece</taxon>
    </lineage>
</organism>
<dbReference type="InterPro" id="IPR029057">
    <property type="entry name" value="PRTase-like"/>
</dbReference>
<evidence type="ECO:0000259" key="1">
    <source>
        <dbReference type="Pfam" id="PF00156"/>
    </source>
</evidence>
<keyword evidence="3" id="KW-1185">Reference proteome</keyword>
<gene>
    <name evidence="2" type="ORF">C7H19_04120</name>
</gene>
<dbReference type="EMBL" id="PXOH01000003">
    <property type="protein sequence ID" value="PSF38701.1"/>
    <property type="molecule type" value="Genomic_DNA"/>
</dbReference>
<evidence type="ECO:0000313" key="2">
    <source>
        <dbReference type="EMBL" id="PSF38701.1"/>
    </source>
</evidence>
<dbReference type="Gene3D" id="3.40.50.2020">
    <property type="match status" value="1"/>
</dbReference>